<dbReference type="EMBL" id="AZIL01000348">
    <property type="protein sequence ID" value="EWM28337.1"/>
    <property type="molecule type" value="Genomic_DNA"/>
</dbReference>
<organism evidence="1 2">
    <name type="scientific">Nannochloropsis gaditana</name>
    <dbReference type="NCBI Taxonomy" id="72520"/>
    <lineage>
        <taxon>Eukaryota</taxon>
        <taxon>Sar</taxon>
        <taxon>Stramenopiles</taxon>
        <taxon>Ochrophyta</taxon>
        <taxon>Eustigmatophyceae</taxon>
        <taxon>Eustigmatales</taxon>
        <taxon>Monodopsidaceae</taxon>
        <taxon>Nannochloropsis</taxon>
    </lineage>
</organism>
<dbReference type="Proteomes" id="UP000019335">
    <property type="component" value="Chromosome 5"/>
</dbReference>
<evidence type="ECO:0000313" key="1">
    <source>
        <dbReference type="EMBL" id="EWM28337.1"/>
    </source>
</evidence>
<proteinExistence type="predicted"/>
<gene>
    <name evidence="1" type="ORF">Naga_100109g10</name>
</gene>
<keyword evidence="2" id="KW-1185">Reference proteome</keyword>
<dbReference type="AlphaFoldDB" id="W7TQI7"/>
<sequence length="67" mass="7699">MRVMPSLLGQPSIAGVSPRQLHAGRRILVLVYAHTSHVTWVHLLPFKRFAHGHRLPQIRAFERKVLN</sequence>
<name>W7TQI7_9STRA</name>
<protein>
    <submittedName>
        <fullName evidence="1">Uncharacterized protein</fullName>
    </submittedName>
</protein>
<evidence type="ECO:0000313" key="2">
    <source>
        <dbReference type="Proteomes" id="UP000019335"/>
    </source>
</evidence>
<reference evidence="1 2" key="1">
    <citation type="journal article" date="2014" name="Mol. Plant">
        <title>Chromosome Scale Genome Assembly and Transcriptome Profiling of Nannochloropsis gaditana in Nitrogen Depletion.</title>
        <authorList>
            <person name="Corteggiani Carpinelli E."/>
            <person name="Telatin A."/>
            <person name="Vitulo N."/>
            <person name="Forcato C."/>
            <person name="D'Angelo M."/>
            <person name="Schiavon R."/>
            <person name="Vezzi A."/>
            <person name="Giacometti G.M."/>
            <person name="Morosinotto T."/>
            <person name="Valle G."/>
        </authorList>
    </citation>
    <scope>NUCLEOTIDE SEQUENCE [LARGE SCALE GENOMIC DNA]</scope>
    <source>
        <strain evidence="1 2">B-31</strain>
    </source>
</reference>
<comment type="caution">
    <text evidence="1">The sequence shown here is derived from an EMBL/GenBank/DDBJ whole genome shotgun (WGS) entry which is preliminary data.</text>
</comment>
<accession>W7TQI7</accession>